<reference evidence="3" key="1">
    <citation type="submission" date="2016-10" db="EMBL/GenBank/DDBJ databases">
        <authorList>
            <person name="Varghese N."/>
            <person name="Submissions S."/>
        </authorList>
    </citation>
    <scope>NUCLEOTIDE SEQUENCE [LARGE SCALE GENOMIC DNA]</scope>
    <source>
        <strain evidence="3">DSM 17072</strain>
    </source>
</reference>
<feature type="domain" description="Transglutaminase-like" evidence="1">
    <location>
        <begin position="299"/>
        <end position="361"/>
    </location>
</feature>
<sequence>MKKLLLFTFCIINLTLIDAQKHEFLEPPKFNDADLSKKKSTLDENAPAEILYRSVHFMIDASTGNLHKNYFYRIKIYNKDKAEDWLNLEIPLYQGSGSEQELLNKMKAFTYNLENGAAVATKVDKSSKYKSKESKYVQMTKFAFPNVKDGSVIEYQYEVISPFLFRIPEILIEMDTPSLYTEYVLDNPLNISYNINYTGSLDPKYRIAEEKTLYGTQYRTYRFAYENLKGFKTEKFVKNDRNYRTKISAEVHSTNFKELKLYSSSWEQIMKRLYENEDFGGELKKSKLAKENMPAGISDLKEESQKADAIFKYVQKTFTWNNDRGIYTEDGIKKLLETKTGNGAEINLFLVMMLREAGIKADPLLISTVSNGVINIASPNVSNMNFVIAAVDTKEGYHLYDATSKQSSVDQLPPQDWNQFGILLSKEKVKQLQMTNAKPSFTYLTANAKINGDGSISGTYSDKDTGGYAMFAKENYDDNAEKYKKQYKENFAIDFTGIDSKVLENGDFESTMNFSSDNLIDKIGKKMIINPMLFLNKNSNEFDQTEERKYTIDFISPYVRTKKIVLEIPEGYAIEEMPKNKKIVTDDKEIEYSYVAEQKGNKIEIVSTTKVASADYPKDYYPAFKQIWGVASKQENQVISLIKK</sequence>
<organism evidence="2 3">
    <name type="scientific">Chryseobacterium soldanellicola</name>
    <dbReference type="NCBI Taxonomy" id="311333"/>
    <lineage>
        <taxon>Bacteria</taxon>
        <taxon>Pseudomonadati</taxon>
        <taxon>Bacteroidota</taxon>
        <taxon>Flavobacteriia</taxon>
        <taxon>Flavobacteriales</taxon>
        <taxon>Weeksellaceae</taxon>
        <taxon>Chryseobacterium group</taxon>
        <taxon>Chryseobacterium</taxon>
    </lineage>
</organism>
<dbReference type="Gene3D" id="2.60.120.1130">
    <property type="match status" value="1"/>
</dbReference>
<dbReference type="OrthoDB" id="98874at2"/>
<evidence type="ECO:0000313" key="2">
    <source>
        <dbReference type="EMBL" id="SDQ05815.1"/>
    </source>
</evidence>
<dbReference type="InterPro" id="IPR002931">
    <property type="entry name" value="Transglutaminase-like"/>
</dbReference>
<keyword evidence="3" id="KW-1185">Reference proteome</keyword>
<accession>A0A1H0XSH2</accession>
<dbReference type="Proteomes" id="UP000199627">
    <property type="component" value="Unassembled WGS sequence"/>
</dbReference>
<dbReference type="AlphaFoldDB" id="A0A1H0XSH2"/>
<evidence type="ECO:0000259" key="1">
    <source>
        <dbReference type="Pfam" id="PF01841"/>
    </source>
</evidence>
<dbReference type="Gene3D" id="3.10.620.30">
    <property type="match status" value="1"/>
</dbReference>
<evidence type="ECO:0000313" key="3">
    <source>
        <dbReference type="Proteomes" id="UP000199627"/>
    </source>
</evidence>
<protein>
    <submittedName>
        <fullName evidence="2">Transglutaminase-like superfamily protein</fullName>
    </submittedName>
</protein>
<dbReference type="Gene3D" id="2.60.40.3140">
    <property type="match status" value="1"/>
</dbReference>
<dbReference type="RefSeq" id="WP_089752826.1">
    <property type="nucleotide sequence ID" value="NZ_FNKL01000001.1"/>
</dbReference>
<dbReference type="Pfam" id="PF01841">
    <property type="entry name" value="Transglut_core"/>
    <property type="match status" value="1"/>
</dbReference>
<proteinExistence type="predicted"/>
<gene>
    <name evidence="2" type="ORF">SAMN05421664_0220</name>
</gene>
<dbReference type="EMBL" id="FNKL01000001">
    <property type="protein sequence ID" value="SDQ05815.1"/>
    <property type="molecule type" value="Genomic_DNA"/>
</dbReference>
<name>A0A1H0XSH2_9FLAO</name>
<dbReference type="STRING" id="311333.SAMN05421664_0220"/>